<evidence type="ECO:0000256" key="5">
    <source>
        <dbReference type="ARBA" id="ARBA00022989"/>
    </source>
</evidence>
<comment type="similarity">
    <text evidence="2">Belongs to the urea transporter family.</text>
</comment>
<organism evidence="10">
    <name type="scientific">Chaetoceros debilis</name>
    <dbReference type="NCBI Taxonomy" id="122233"/>
    <lineage>
        <taxon>Eukaryota</taxon>
        <taxon>Sar</taxon>
        <taxon>Stramenopiles</taxon>
        <taxon>Ochrophyta</taxon>
        <taxon>Bacillariophyta</taxon>
        <taxon>Coscinodiscophyceae</taxon>
        <taxon>Chaetocerotophycidae</taxon>
        <taxon>Chaetocerotales</taxon>
        <taxon>Chaetocerotaceae</taxon>
        <taxon>Chaetoceros</taxon>
    </lineage>
</organism>
<dbReference type="PANTHER" id="PTHR10464:SF4">
    <property type="entry name" value="UREA TRANSPORTER"/>
    <property type="match status" value="1"/>
</dbReference>
<evidence type="ECO:0000256" key="9">
    <source>
        <dbReference type="SAM" id="Phobius"/>
    </source>
</evidence>
<feature type="transmembrane region" description="Helical" evidence="9">
    <location>
        <begin position="344"/>
        <end position="364"/>
    </location>
</feature>
<sequence>MTERNAKEQVRGWKNRDSIGPRSDSEVNKEIGKTDEMRAYASFSNIGKTPRRLSAFRESGLKSIDEEEGEEDEKVVMCTDDDDDHSSQNADVDPIIRDLFSVYFVTNEKDDDSLNNNTNHGIRERGIRGLLALFSPIAFAESMNATMPWLPSKINESFPLPRLFLFLEWNLRSIGQVFFCNNPMSGFFILIGLFIQSTRVAVHGVIALMAGNLAAIALGFDTGLIASGLFGYNSVLVGLAIATFHSPEKNDGYEFPIVAFSIIISILSVAFFAGVGKILAPYSTPPLTIPFNLATHLFLLATSSMSNVSMGAVIPPSLPEYIVGDDGQDLIDAKAFFSGVLRGISQVFLANDMVSGALCLAGLFVCSRYIAIAAFTGSLLGCAFAVLLGTSNDSVEQGLYGYSSSLTLAAMIVFYVPSISCIVMGIIAVLLTVIAQHALSGLMLPLGLPVMTSPFCLVTLLFLLFQGTTTAVIAVPLPSITIPEDHVRRVTLLRRGFRFLLDAIRSDKYSKNIRMSLNAKKSIRLLSEATKNVTVKDIDVSDKTDKITRVAITCFKTIDLIDSGSISKEIFLDFLRSLHRDEGTGLQNAGEAFSLMDFHGNDSMSLAEFVSFVKVSHQLDIIKKKIANFLYFVHGSTNDHYFDFNELNSALKFLELPALGEEEHHVLSRASGLGRNQSFNTTRILDFVTMSVLKDVVADAARPDQRFQ</sequence>
<feature type="transmembrane region" description="Helical" evidence="9">
    <location>
        <begin position="446"/>
        <end position="465"/>
    </location>
</feature>
<accession>A0A7S3QG47</accession>
<proteinExistence type="inferred from homology"/>
<evidence type="ECO:0000256" key="7">
    <source>
        <dbReference type="ARBA" id="ARBA00033993"/>
    </source>
</evidence>
<feature type="transmembrane region" description="Helical" evidence="9">
    <location>
        <begin position="408"/>
        <end position="434"/>
    </location>
</feature>
<evidence type="ECO:0000256" key="2">
    <source>
        <dbReference type="ARBA" id="ARBA00005914"/>
    </source>
</evidence>
<dbReference type="EMBL" id="HBIO01027230">
    <property type="protein sequence ID" value="CAE0476056.1"/>
    <property type="molecule type" value="Transcribed_RNA"/>
</dbReference>
<comment type="subcellular location">
    <subcellularLocation>
        <location evidence="1">Cell membrane</location>
        <topology evidence="1">Multi-pass membrane protein</topology>
    </subcellularLocation>
</comment>
<feature type="transmembrane region" description="Helical" evidence="9">
    <location>
        <begin position="171"/>
        <end position="193"/>
    </location>
</feature>
<evidence type="ECO:0000256" key="1">
    <source>
        <dbReference type="ARBA" id="ARBA00004651"/>
    </source>
</evidence>
<name>A0A7S3QG47_9STRA</name>
<evidence type="ECO:0000313" key="10">
    <source>
        <dbReference type="EMBL" id="CAE0476056.1"/>
    </source>
</evidence>
<evidence type="ECO:0000256" key="4">
    <source>
        <dbReference type="ARBA" id="ARBA00022692"/>
    </source>
</evidence>
<keyword evidence="3" id="KW-1003">Cell membrane</keyword>
<dbReference type="InterPro" id="IPR004937">
    <property type="entry name" value="Urea_transporter"/>
</dbReference>
<feature type="region of interest" description="Disordered" evidence="8">
    <location>
        <begin position="1"/>
        <end position="33"/>
    </location>
</feature>
<dbReference type="InterPro" id="IPR029020">
    <property type="entry name" value="Ammonium/urea_transptr"/>
</dbReference>
<dbReference type="SUPFAM" id="SSF47473">
    <property type="entry name" value="EF-hand"/>
    <property type="match status" value="1"/>
</dbReference>
<evidence type="ECO:0000256" key="6">
    <source>
        <dbReference type="ARBA" id="ARBA00023136"/>
    </source>
</evidence>
<evidence type="ECO:0000256" key="3">
    <source>
        <dbReference type="ARBA" id="ARBA00022475"/>
    </source>
</evidence>
<keyword evidence="5 9" id="KW-1133">Transmembrane helix</keyword>
<dbReference type="PANTHER" id="PTHR10464">
    <property type="entry name" value="UREA TRANSPORTER"/>
    <property type="match status" value="1"/>
</dbReference>
<dbReference type="Gene3D" id="1.10.3430.10">
    <property type="entry name" value="Ammonium transporter AmtB like domains"/>
    <property type="match status" value="1"/>
</dbReference>
<dbReference type="GO" id="GO:0015204">
    <property type="term" value="F:urea transmembrane transporter activity"/>
    <property type="evidence" value="ECO:0007669"/>
    <property type="project" value="InterPro"/>
</dbReference>
<feature type="transmembrane region" description="Helical" evidence="9">
    <location>
        <begin position="130"/>
        <end position="151"/>
    </location>
</feature>
<dbReference type="Gene3D" id="1.10.238.10">
    <property type="entry name" value="EF-hand"/>
    <property type="match status" value="1"/>
</dbReference>
<comment type="catalytic activity">
    <reaction evidence="7">
        <text>urea(in) = urea(out)</text>
        <dbReference type="Rhea" id="RHEA:32799"/>
        <dbReference type="ChEBI" id="CHEBI:16199"/>
    </reaction>
</comment>
<feature type="transmembrane region" description="Helical" evidence="9">
    <location>
        <begin position="224"/>
        <end position="245"/>
    </location>
</feature>
<keyword evidence="4 9" id="KW-0812">Transmembrane</keyword>
<feature type="transmembrane region" description="Helical" evidence="9">
    <location>
        <begin position="200"/>
        <end position="218"/>
    </location>
</feature>
<feature type="transmembrane region" description="Helical" evidence="9">
    <location>
        <begin position="369"/>
        <end position="388"/>
    </location>
</feature>
<feature type="transmembrane region" description="Helical" evidence="9">
    <location>
        <begin position="257"/>
        <end position="280"/>
    </location>
</feature>
<dbReference type="InterPro" id="IPR011992">
    <property type="entry name" value="EF-hand-dom_pair"/>
</dbReference>
<dbReference type="Pfam" id="PF03253">
    <property type="entry name" value="UT"/>
    <property type="match status" value="1"/>
</dbReference>
<reference evidence="10" key="1">
    <citation type="submission" date="2021-01" db="EMBL/GenBank/DDBJ databases">
        <authorList>
            <person name="Corre E."/>
            <person name="Pelletier E."/>
            <person name="Niang G."/>
            <person name="Scheremetjew M."/>
            <person name="Finn R."/>
            <person name="Kale V."/>
            <person name="Holt S."/>
            <person name="Cochrane G."/>
            <person name="Meng A."/>
            <person name="Brown T."/>
            <person name="Cohen L."/>
        </authorList>
    </citation>
    <scope>NUCLEOTIDE SEQUENCE</scope>
    <source>
        <strain evidence="10">MM31A-1</strain>
    </source>
</reference>
<dbReference type="AlphaFoldDB" id="A0A7S3QG47"/>
<dbReference type="GO" id="GO:0005886">
    <property type="term" value="C:plasma membrane"/>
    <property type="evidence" value="ECO:0007669"/>
    <property type="project" value="UniProtKB-SubCell"/>
</dbReference>
<gene>
    <name evidence="10" type="ORF">CDEB00056_LOCUS20909</name>
</gene>
<protein>
    <submittedName>
        <fullName evidence="10">Uncharacterized protein</fullName>
    </submittedName>
</protein>
<keyword evidence="6 9" id="KW-0472">Membrane</keyword>
<evidence type="ECO:0000256" key="8">
    <source>
        <dbReference type="SAM" id="MobiDB-lite"/>
    </source>
</evidence>